<dbReference type="SUPFAM" id="SSF63446">
    <property type="entry name" value="Type I dockerin domain"/>
    <property type="match status" value="1"/>
</dbReference>
<dbReference type="GO" id="GO:0004553">
    <property type="term" value="F:hydrolase activity, hydrolyzing O-glycosyl compounds"/>
    <property type="evidence" value="ECO:0007669"/>
    <property type="project" value="InterPro"/>
</dbReference>
<sequence>MKNLYRLQTLLVVSFSFMFSTWINGQLGDPININLKNSGSVYTDQFAGDTIYARTTVQPPGAQFGNAQFTQGSNGNTLKVTFIPTAGAIGSTDYIVSYYTVTAPMHPVTRWYRFNLFNEVVVAGTDKYVVAKGAIDFPLQVLDNDSVPTGALTLSSVSISNAGDAVVNATGDAILFSPNADFEGDTWIQYIACDSFGNCGQGNVHVLVHDPSQQDQVYYKKYLLNTEDLDILTPFDSFAVDIEPLHGSLESTSDFGWTYTPDDGYIGKDTFQLGLSNQVLRNYAITVYNNPINYNARDDKFYVRPGLSVTFNVLNNDLLHYAVDHFTNPARGVLSEVSNGVYTYSPNTGYRGVDKFTYTACFEDTICETATVYIHVTDLEPDNVFTYKLQTTEELPLTIDYPIEYTDFSYIISQDPSHGALVYNAGLQQINLPCDTIESYNMIVYTPEVGYTGPDHFEYYYCIQPSNLCYLVKVDMDVIAAPETESCPCTVGCVWPGDADQDGRVDMSDLLTMGNKLGSSGPVRSYNDPATWFGQHAVVWSPSNESGNSTEFLDGNGDGTVTSSDVDVISEYYFKTHDVVVRDVQQKLPYQFSIVPVQFSLDSGDLVILDIVFGNAAHPVIDMKGAKFSINLPQNMADSASVTVDFHQDSWLAEGSPFISLGKVPWNGRIDAGFSRANGNGASGFGVIATTTFIIVDDVEGFKTDGDLIQIPVTLTGGTAMDEDGTMYDIDGDEVTLTYNLHDINQNKYNLLVYPNPAQDIVDVHINGKTAIKSISIIDPQGRVIRTYDDINQKHYQLDVSSLTMGVYYLQVNHNEGVISQLLSVIR</sequence>
<evidence type="ECO:0000313" key="2">
    <source>
        <dbReference type="EMBL" id="MBK9981175.1"/>
    </source>
</evidence>
<dbReference type="EMBL" id="JADKGY010000001">
    <property type="protein sequence ID" value="MBK9981175.1"/>
    <property type="molecule type" value="Genomic_DNA"/>
</dbReference>
<gene>
    <name evidence="2" type="ORF">IPP15_01895</name>
</gene>
<dbReference type="Pfam" id="PF18962">
    <property type="entry name" value="Por_Secre_tail"/>
    <property type="match status" value="1"/>
</dbReference>
<dbReference type="InterPro" id="IPR026444">
    <property type="entry name" value="Secre_tail"/>
</dbReference>
<reference evidence="2 3" key="1">
    <citation type="submission" date="2020-10" db="EMBL/GenBank/DDBJ databases">
        <title>Connecting structure to function with the recovery of over 1000 high-quality activated sludge metagenome-assembled genomes encoding full-length rRNA genes using long-read sequencing.</title>
        <authorList>
            <person name="Singleton C.M."/>
            <person name="Petriglieri F."/>
            <person name="Kristensen J.M."/>
            <person name="Kirkegaard R.H."/>
            <person name="Michaelsen T.Y."/>
            <person name="Andersen M.H."/>
            <person name="Karst S.M."/>
            <person name="Dueholm M.S."/>
            <person name="Nielsen P.H."/>
            <person name="Albertsen M."/>
        </authorList>
    </citation>
    <scope>NUCLEOTIDE SEQUENCE [LARGE SCALE GENOMIC DNA]</scope>
    <source>
        <strain evidence="2">Ribe_18-Q3-R11-54_MAXAC.273</strain>
    </source>
</reference>
<organism evidence="2 3">
    <name type="scientific">Candidatus Opimibacter skivensis</name>
    <dbReference type="NCBI Taxonomy" id="2982028"/>
    <lineage>
        <taxon>Bacteria</taxon>
        <taxon>Pseudomonadati</taxon>
        <taxon>Bacteroidota</taxon>
        <taxon>Saprospiria</taxon>
        <taxon>Saprospirales</taxon>
        <taxon>Saprospiraceae</taxon>
        <taxon>Candidatus Opimibacter</taxon>
    </lineage>
</organism>
<dbReference type="Gene3D" id="1.10.1330.10">
    <property type="entry name" value="Dockerin domain"/>
    <property type="match status" value="1"/>
</dbReference>
<dbReference type="GO" id="GO:0000272">
    <property type="term" value="P:polysaccharide catabolic process"/>
    <property type="evidence" value="ECO:0007669"/>
    <property type="project" value="InterPro"/>
</dbReference>
<name>A0A9D7XMG9_9BACT</name>
<dbReference type="InterPro" id="IPR002105">
    <property type="entry name" value="Dockerin_1_rpt"/>
</dbReference>
<feature type="domain" description="Secretion system C-terminal sorting" evidence="1">
    <location>
        <begin position="753"/>
        <end position="819"/>
    </location>
</feature>
<evidence type="ECO:0000313" key="3">
    <source>
        <dbReference type="Proteomes" id="UP000808337"/>
    </source>
</evidence>
<dbReference type="Gene3D" id="2.60.40.3440">
    <property type="match status" value="2"/>
</dbReference>
<comment type="caution">
    <text evidence="2">The sequence shown here is derived from an EMBL/GenBank/DDBJ whole genome shotgun (WGS) entry which is preliminary data.</text>
</comment>
<dbReference type="Pfam" id="PF17963">
    <property type="entry name" value="Big_9"/>
    <property type="match status" value="2"/>
</dbReference>
<protein>
    <submittedName>
        <fullName evidence="2">T9SS type A sorting domain-containing protein</fullName>
    </submittedName>
</protein>
<dbReference type="NCBIfam" id="TIGR04183">
    <property type="entry name" value="Por_Secre_tail"/>
    <property type="match status" value="1"/>
</dbReference>
<dbReference type="Proteomes" id="UP000808337">
    <property type="component" value="Unassembled WGS sequence"/>
</dbReference>
<dbReference type="PROSITE" id="PS00018">
    <property type="entry name" value="EF_HAND_1"/>
    <property type="match status" value="1"/>
</dbReference>
<dbReference type="InterPro" id="IPR036439">
    <property type="entry name" value="Dockerin_dom_sf"/>
</dbReference>
<dbReference type="Pfam" id="PF00404">
    <property type="entry name" value="Dockerin_1"/>
    <property type="match status" value="1"/>
</dbReference>
<proteinExistence type="predicted"/>
<accession>A0A9D7XMG9</accession>
<dbReference type="AlphaFoldDB" id="A0A9D7XMG9"/>
<evidence type="ECO:0000259" key="1">
    <source>
        <dbReference type="Pfam" id="PF18962"/>
    </source>
</evidence>
<dbReference type="InterPro" id="IPR018247">
    <property type="entry name" value="EF_Hand_1_Ca_BS"/>
</dbReference>